<dbReference type="EMBL" id="CABPRJ010002367">
    <property type="protein sequence ID" value="VVC43034.1"/>
    <property type="molecule type" value="Genomic_DNA"/>
</dbReference>
<evidence type="ECO:0000313" key="3">
    <source>
        <dbReference type="Proteomes" id="UP000325440"/>
    </source>
</evidence>
<organism evidence="2 3">
    <name type="scientific">Cinara cedri</name>
    <dbReference type="NCBI Taxonomy" id="506608"/>
    <lineage>
        <taxon>Eukaryota</taxon>
        <taxon>Metazoa</taxon>
        <taxon>Ecdysozoa</taxon>
        <taxon>Arthropoda</taxon>
        <taxon>Hexapoda</taxon>
        <taxon>Insecta</taxon>
        <taxon>Pterygota</taxon>
        <taxon>Neoptera</taxon>
        <taxon>Paraneoptera</taxon>
        <taxon>Hemiptera</taxon>
        <taxon>Sternorrhyncha</taxon>
        <taxon>Aphidomorpha</taxon>
        <taxon>Aphidoidea</taxon>
        <taxon>Aphididae</taxon>
        <taxon>Lachninae</taxon>
        <taxon>Cinara</taxon>
    </lineage>
</organism>
<name>A0A5E4NNQ0_9HEMI</name>
<sequence length="428" mass="49034">MAVTTDWSMDRAVAEMIDAGAFGSGSEFVALEPDSQRTGQDQYASTVYFGTAIVRDRDRDRHSHQLVFKLKHRDPGLRDLYCADWQFHNEILFYERISPFFEGYAPTADHVPPLARYYYGRNDCGDRVLGDMVVLENAGTRGYRLSEQRLYLDRDHIVVALRTLAKFHGLSYRANHENPVKFAEMIADVKETQLRGDDDDWMLPGFSYIASRLLSVALDRVTERRVAGGDDDDDVNRIRRFRTKFLDEITRTLRRLLRPVEQSLATLCHGDFNRNNLLFRYDDDGRPVDALPFDLATVRYGSPALDLSFFLYMNTDRRIRDERWDELLDTYCASLAAAVSDVADVVRVPDRPQLDAEMREYGVYGLVHVSYFVRVMMAENLVVDPSSFVESDIDTSFEILMSYGGDKATDLVADAVQHYLDTYGSCTE</sequence>
<dbReference type="PANTHER" id="PTHR11012">
    <property type="entry name" value="PROTEIN KINASE-LIKE DOMAIN-CONTAINING"/>
    <property type="match status" value="1"/>
</dbReference>
<evidence type="ECO:0000313" key="2">
    <source>
        <dbReference type="EMBL" id="VVC43034.1"/>
    </source>
</evidence>
<dbReference type="InterPro" id="IPR004119">
    <property type="entry name" value="EcKL"/>
</dbReference>
<feature type="domain" description="CHK kinase-like" evidence="1">
    <location>
        <begin position="133"/>
        <end position="341"/>
    </location>
</feature>
<accession>A0A5E4NNQ0</accession>
<dbReference type="Gene3D" id="3.90.1200.10">
    <property type="match status" value="1"/>
</dbReference>
<dbReference type="SUPFAM" id="SSF56112">
    <property type="entry name" value="Protein kinase-like (PK-like)"/>
    <property type="match status" value="1"/>
</dbReference>
<dbReference type="SMART" id="SM00587">
    <property type="entry name" value="CHK"/>
    <property type="match status" value="1"/>
</dbReference>
<dbReference type="Pfam" id="PF02958">
    <property type="entry name" value="EcKL"/>
    <property type="match status" value="1"/>
</dbReference>
<reference evidence="2 3" key="1">
    <citation type="submission" date="2019-08" db="EMBL/GenBank/DDBJ databases">
        <authorList>
            <person name="Alioto T."/>
            <person name="Alioto T."/>
            <person name="Gomez Garrido J."/>
        </authorList>
    </citation>
    <scope>NUCLEOTIDE SEQUENCE [LARGE SCALE GENOMIC DNA]</scope>
</reference>
<dbReference type="AlphaFoldDB" id="A0A5E4NNQ0"/>
<gene>
    <name evidence="2" type="ORF">CINCED_3A025149</name>
</gene>
<dbReference type="PANTHER" id="PTHR11012:SF8">
    <property type="entry name" value="JUVENILE HORMONE-INDUCIBLE PROTEIN 26"/>
    <property type="match status" value="1"/>
</dbReference>
<protein>
    <recommendedName>
        <fullName evidence="1">CHK kinase-like domain-containing protein</fullName>
    </recommendedName>
</protein>
<dbReference type="InterPro" id="IPR015897">
    <property type="entry name" value="CHK_kinase-like"/>
</dbReference>
<proteinExistence type="predicted"/>
<dbReference type="Proteomes" id="UP000325440">
    <property type="component" value="Unassembled WGS sequence"/>
</dbReference>
<evidence type="ECO:0000259" key="1">
    <source>
        <dbReference type="SMART" id="SM00587"/>
    </source>
</evidence>
<dbReference type="InterPro" id="IPR011009">
    <property type="entry name" value="Kinase-like_dom_sf"/>
</dbReference>
<keyword evidence="3" id="KW-1185">Reference proteome</keyword>
<dbReference type="OrthoDB" id="190089at2759"/>